<gene>
    <name evidence="1" type="ORF">METZ01_LOCUS52260</name>
</gene>
<reference evidence="1" key="1">
    <citation type="submission" date="2018-05" db="EMBL/GenBank/DDBJ databases">
        <authorList>
            <person name="Lanie J.A."/>
            <person name="Ng W.-L."/>
            <person name="Kazmierczak K.M."/>
            <person name="Andrzejewski T.M."/>
            <person name="Davidsen T.M."/>
            <person name="Wayne K.J."/>
            <person name="Tettelin H."/>
            <person name="Glass J.I."/>
            <person name="Rusch D."/>
            <person name="Podicherti R."/>
            <person name="Tsui H.-C.T."/>
            <person name="Winkler M.E."/>
        </authorList>
    </citation>
    <scope>NUCLEOTIDE SEQUENCE</scope>
</reference>
<name>A0A381S5T4_9ZZZZ</name>
<evidence type="ECO:0000313" key="1">
    <source>
        <dbReference type="EMBL" id="SUZ99406.1"/>
    </source>
</evidence>
<proteinExistence type="predicted"/>
<dbReference type="EMBL" id="UINC01002699">
    <property type="protein sequence ID" value="SUZ99406.1"/>
    <property type="molecule type" value="Genomic_DNA"/>
</dbReference>
<dbReference type="AntiFam" id="ANF00018">
    <property type="entry name" value="tRNA translation"/>
</dbReference>
<accession>A0A381S5T4</accession>
<dbReference type="AlphaFoldDB" id="A0A381S5T4"/>
<organism evidence="1">
    <name type="scientific">marine metagenome</name>
    <dbReference type="NCBI Taxonomy" id="408172"/>
    <lineage>
        <taxon>unclassified sequences</taxon>
        <taxon>metagenomes</taxon>
        <taxon>ecological metagenomes</taxon>
    </lineage>
</organism>
<protein>
    <submittedName>
        <fullName evidence="1">Uncharacterized protein</fullName>
    </submittedName>
</protein>
<sequence length="39" mass="4461">MSKLNIKNVDCAFLPRYSFVMFSRDGGIGRRAGLKIRWG</sequence>